<evidence type="ECO:0000313" key="1">
    <source>
        <dbReference type="EMBL" id="QDV16543.1"/>
    </source>
</evidence>
<dbReference type="AlphaFoldDB" id="A0A518FJS9"/>
<sequence>MMGEPEKIKTIKIIIVNRNNGQKEQIILKDVMEETTAFVENQSPPIDTNTELQFEDDMLAAKTAALTNKELIENQSKTHSEVLDTDEYETEDSGSVKTSLKDYDFLELIAEISRRCLRYVASLTQKGYRIAIKKCEDDGQSLNDKFKQ</sequence>
<reference evidence="1 2" key="1">
    <citation type="submission" date="2019-02" db="EMBL/GenBank/DDBJ databases">
        <title>Deep-cultivation of Planctomycetes and their phenomic and genomic characterization uncovers novel biology.</title>
        <authorList>
            <person name="Wiegand S."/>
            <person name="Jogler M."/>
            <person name="Boedeker C."/>
            <person name="Pinto D."/>
            <person name="Vollmers J."/>
            <person name="Rivas-Marin E."/>
            <person name="Kohn T."/>
            <person name="Peeters S.H."/>
            <person name="Heuer A."/>
            <person name="Rast P."/>
            <person name="Oberbeckmann S."/>
            <person name="Bunk B."/>
            <person name="Jeske O."/>
            <person name="Meyerdierks A."/>
            <person name="Storesund J.E."/>
            <person name="Kallscheuer N."/>
            <person name="Luecker S."/>
            <person name="Lage O.M."/>
            <person name="Pohl T."/>
            <person name="Merkel B.J."/>
            <person name="Hornburger P."/>
            <person name="Mueller R.-W."/>
            <person name="Bruemmer F."/>
            <person name="Labrenz M."/>
            <person name="Spormann A.M."/>
            <person name="Op den Camp H."/>
            <person name="Overmann J."/>
            <person name="Amann R."/>
            <person name="Jetten M.S.M."/>
            <person name="Mascher T."/>
            <person name="Medema M.H."/>
            <person name="Devos D.P."/>
            <person name="Kaster A.-K."/>
            <person name="Ovreas L."/>
            <person name="Rohde M."/>
            <person name="Galperin M.Y."/>
            <person name="Jogler C."/>
        </authorList>
    </citation>
    <scope>NUCLEOTIDE SEQUENCE [LARGE SCALE GENOMIC DNA]</scope>
    <source>
        <strain evidence="1 2">Pan153</strain>
    </source>
</reference>
<evidence type="ECO:0000313" key="2">
    <source>
        <dbReference type="Proteomes" id="UP000320839"/>
    </source>
</evidence>
<organism evidence="1 2">
    <name type="scientific">Gimesia panareensis</name>
    <dbReference type="NCBI Taxonomy" id="2527978"/>
    <lineage>
        <taxon>Bacteria</taxon>
        <taxon>Pseudomonadati</taxon>
        <taxon>Planctomycetota</taxon>
        <taxon>Planctomycetia</taxon>
        <taxon>Planctomycetales</taxon>
        <taxon>Planctomycetaceae</taxon>
        <taxon>Gimesia</taxon>
    </lineage>
</organism>
<dbReference type="Proteomes" id="UP000320839">
    <property type="component" value="Chromosome"/>
</dbReference>
<protein>
    <submittedName>
        <fullName evidence="1">Uncharacterized protein</fullName>
    </submittedName>
</protein>
<gene>
    <name evidence="1" type="ORF">Pan153_11730</name>
</gene>
<name>A0A518FJS9_9PLAN</name>
<accession>A0A518FJS9</accession>
<dbReference type="EMBL" id="CP036317">
    <property type="protein sequence ID" value="QDV16543.1"/>
    <property type="molecule type" value="Genomic_DNA"/>
</dbReference>
<proteinExistence type="predicted"/>
<dbReference type="RefSeq" id="WP_145454426.1">
    <property type="nucleotide sequence ID" value="NZ_CP036317.1"/>
</dbReference>